<evidence type="ECO:0000313" key="6">
    <source>
        <dbReference type="EMBL" id="KRL95224.1"/>
    </source>
</evidence>
<protein>
    <recommendedName>
        <fullName evidence="8">Colicin V production protein</fullName>
    </recommendedName>
</protein>
<keyword evidence="4 5" id="KW-0472">Membrane</keyword>
<dbReference type="STRING" id="417373.GCA_001570685_00948"/>
<dbReference type="EMBL" id="AZGC01000020">
    <property type="protein sequence ID" value="KRL95224.1"/>
    <property type="molecule type" value="Genomic_DNA"/>
</dbReference>
<keyword evidence="7" id="KW-1185">Reference proteome</keyword>
<gene>
    <name evidence="6" type="ORF">FC21_GL000812</name>
</gene>
<keyword evidence="3 5" id="KW-1133">Transmembrane helix</keyword>
<accession>A0A0R1UV06</accession>
<reference evidence="6 7" key="1">
    <citation type="journal article" date="2015" name="Genome Announc.">
        <title>Expanding the biotechnology potential of lactobacilli through comparative genomics of 213 strains and associated genera.</title>
        <authorList>
            <person name="Sun Z."/>
            <person name="Harris H.M."/>
            <person name="McCann A."/>
            <person name="Guo C."/>
            <person name="Argimon S."/>
            <person name="Zhang W."/>
            <person name="Yang X."/>
            <person name="Jeffery I.B."/>
            <person name="Cooney J.C."/>
            <person name="Kagawa T.F."/>
            <person name="Liu W."/>
            <person name="Song Y."/>
            <person name="Salvetti E."/>
            <person name="Wrobel A."/>
            <person name="Rasinkangas P."/>
            <person name="Parkhill J."/>
            <person name="Rea M.C."/>
            <person name="O'Sullivan O."/>
            <person name="Ritari J."/>
            <person name="Douillard F.P."/>
            <person name="Paul Ross R."/>
            <person name="Yang R."/>
            <person name="Briner A.E."/>
            <person name="Felis G.E."/>
            <person name="de Vos W.M."/>
            <person name="Barrangou R."/>
            <person name="Klaenhammer T.R."/>
            <person name="Caufield P.W."/>
            <person name="Cui Y."/>
            <person name="Zhang H."/>
            <person name="O'Toole P.W."/>
        </authorList>
    </citation>
    <scope>NUCLEOTIDE SEQUENCE [LARGE SCALE GENOMIC DNA]</scope>
    <source>
        <strain evidence="6 7">DSM 18793</strain>
    </source>
</reference>
<evidence type="ECO:0000256" key="2">
    <source>
        <dbReference type="ARBA" id="ARBA00022692"/>
    </source>
</evidence>
<dbReference type="RefSeq" id="WP_054653292.1">
    <property type="nucleotide sequence ID" value="NZ_AZGC01000020.1"/>
</dbReference>
<feature type="transmembrane region" description="Helical" evidence="5">
    <location>
        <begin position="62"/>
        <end position="79"/>
    </location>
</feature>
<dbReference type="GO" id="GO:0009403">
    <property type="term" value="P:toxin biosynthetic process"/>
    <property type="evidence" value="ECO:0007669"/>
    <property type="project" value="InterPro"/>
</dbReference>
<dbReference type="InterPro" id="IPR003825">
    <property type="entry name" value="Colicin-V_CvpA"/>
</dbReference>
<dbReference type="Pfam" id="PF02674">
    <property type="entry name" value="Colicin_V"/>
    <property type="match status" value="1"/>
</dbReference>
<dbReference type="PANTHER" id="PTHR37306">
    <property type="entry name" value="COLICIN V PRODUCTION PROTEIN"/>
    <property type="match status" value="1"/>
</dbReference>
<keyword evidence="2 5" id="KW-0812">Transmembrane</keyword>
<evidence type="ECO:0000256" key="4">
    <source>
        <dbReference type="ARBA" id="ARBA00023136"/>
    </source>
</evidence>
<feature type="transmembrane region" description="Helical" evidence="5">
    <location>
        <begin position="99"/>
        <end position="119"/>
    </location>
</feature>
<organism evidence="6 7">
    <name type="scientific">Limosilactobacillus equigenerosi DSM 18793 = JCM 14505</name>
    <dbReference type="NCBI Taxonomy" id="1423742"/>
    <lineage>
        <taxon>Bacteria</taxon>
        <taxon>Bacillati</taxon>
        <taxon>Bacillota</taxon>
        <taxon>Bacilli</taxon>
        <taxon>Lactobacillales</taxon>
        <taxon>Lactobacillaceae</taxon>
        <taxon>Limosilactobacillus</taxon>
    </lineage>
</organism>
<evidence type="ECO:0000256" key="3">
    <source>
        <dbReference type="ARBA" id="ARBA00022989"/>
    </source>
</evidence>
<dbReference type="Proteomes" id="UP000051084">
    <property type="component" value="Unassembled WGS sequence"/>
</dbReference>
<evidence type="ECO:0000256" key="5">
    <source>
        <dbReference type="SAM" id="Phobius"/>
    </source>
</evidence>
<evidence type="ECO:0008006" key="8">
    <source>
        <dbReference type="Google" id="ProtNLM"/>
    </source>
</evidence>
<comment type="subcellular location">
    <subcellularLocation>
        <location evidence="1">Membrane</location>
        <topology evidence="1">Multi-pass membrane protein</topology>
    </subcellularLocation>
</comment>
<proteinExistence type="predicted"/>
<dbReference type="GO" id="GO:0016020">
    <property type="term" value="C:membrane"/>
    <property type="evidence" value="ECO:0007669"/>
    <property type="project" value="UniProtKB-SubCell"/>
</dbReference>
<dbReference type="PANTHER" id="PTHR37306:SF1">
    <property type="entry name" value="COLICIN V PRODUCTION PROTEIN"/>
    <property type="match status" value="1"/>
</dbReference>
<evidence type="ECO:0000256" key="1">
    <source>
        <dbReference type="ARBA" id="ARBA00004141"/>
    </source>
</evidence>
<evidence type="ECO:0000313" key="7">
    <source>
        <dbReference type="Proteomes" id="UP000051084"/>
    </source>
</evidence>
<name>A0A0R1UV06_9LACO</name>
<dbReference type="AlphaFoldDB" id="A0A0R1UV06"/>
<sequence length="156" mass="17600">MILTIILALGLFGSWLHGQRIGLLATILKLISYILAWIVAKQAVDIVLPYLPAILSNTLGRGIIAMISFSVIMAGWRYVKRQLHWLTKLPVIGTLNARLGGAVYLSMTLSVELILLLIFQHLTVPWWQHQLQTSLLAQWMLHQVPLLTNYLQTLLP</sequence>
<dbReference type="PATRIC" id="fig|1423742.4.peg.846"/>
<comment type="caution">
    <text evidence="6">The sequence shown here is derived from an EMBL/GenBank/DDBJ whole genome shotgun (WGS) entry which is preliminary data.</text>
</comment>